<protein>
    <submittedName>
        <fullName evidence="3">Methyltransferase</fullName>
    </submittedName>
</protein>
<dbReference type="SUPFAM" id="SSF53335">
    <property type="entry name" value="S-adenosyl-L-methionine-dependent methyltransferases"/>
    <property type="match status" value="1"/>
</dbReference>
<keyword evidence="2" id="KW-0808">Transferase</keyword>
<name>A0ABX3SVD2_MYCMA</name>
<dbReference type="GO" id="GO:0032259">
    <property type="term" value="P:methylation"/>
    <property type="evidence" value="ECO:0007669"/>
    <property type="project" value="UniProtKB-KW"/>
</dbReference>
<proteinExistence type="predicted"/>
<reference evidence="3 4" key="1">
    <citation type="submission" date="2017-02" db="EMBL/GenBank/DDBJ databases">
        <title>The new phylogeny of genus Mycobacterium.</title>
        <authorList>
            <person name="Tortoli E."/>
            <person name="Trovato A."/>
            <person name="Cirillo D.M."/>
        </authorList>
    </citation>
    <scope>NUCLEOTIDE SEQUENCE [LARGE SCALE GENOMIC DNA]</scope>
    <source>
        <strain evidence="3 4">IP1130001</strain>
    </source>
</reference>
<keyword evidence="4" id="KW-1185">Reference proteome</keyword>
<dbReference type="InterPro" id="IPR016874">
    <property type="entry name" value="TcmP-like"/>
</dbReference>
<gene>
    <name evidence="3" type="ORF">BST29_05660</name>
</gene>
<organism evidence="3 4">
    <name type="scientific">Mycobacterium malmoense</name>
    <dbReference type="NCBI Taxonomy" id="1780"/>
    <lineage>
        <taxon>Bacteria</taxon>
        <taxon>Bacillati</taxon>
        <taxon>Actinomycetota</taxon>
        <taxon>Actinomycetes</taxon>
        <taxon>Mycobacteriales</taxon>
        <taxon>Mycobacteriaceae</taxon>
        <taxon>Mycobacterium</taxon>
    </lineage>
</organism>
<dbReference type="PIRSF" id="PIRSF028177">
    <property type="entry name" value="Polyketide_synth_Omtfrase_TcmP"/>
    <property type="match status" value="1"/>
</dbReference>
<dbReference type="PANTHER" id="PTHR43619:SF2">
    <property type="entry name" value="S-ADENOSYL-L-METHIONINE-DEPENDENT METHYLTRANSFERASES SUPERFAMILY PROTEIN"/>
    <property type="match status" value="1"/>
</dbReference>
<dbReference type="Pfam" id="PF04072">
    <property type="entry name" value="LCM"/>
    <property type="match status" value="1"/>
</dbReference>
<dbReference type="PANTHER" id="PTHR43619">
    <property type="entry name" value="S-ADENOSYL-L-METHIONINE-DEPENDENT METHYLTRANSFERASE YKTD-RELATED"/>
    <property type="match status" value="1"/>
</dbReference>
<accession>A0ABX3SVD2</accession>
<dbReference type="InterPro" id="IPR007213">
    <property type="entry name" value="Ppm1/Ppm2/Tcmp"/>
</dbReference>
<evidence type="ECO:0000313" key="3">
    <source>
        <dbReference type="EMBL" id="ORA84490.1"/>
    </source>
</evidence>
<keyword evidence="1 3" id="KW-0489">Methyltransferase</keyword>
<evidence type="ECO:0000313" key="4">
    <source>
        <dbReference type="Proteomes" id="UP000243140"/>
    </source>
</evidence>
<comment type="caution">
    <text evidence="3">The sequence shown here is derived from an EMBL/GenBank/DDBJ whole genome shotgun (WGS) entry which is preliminary data.</text>
</comment>
<sequence length="286" mass="32544">MPARRRGGGHPVGKARPDLGEVQETLLVPLYGRARDATARRSILNDVRARELVNGIDYDFARFNRGLLLTTVLRTSVFDAWVRGFIGRYPTGTVVEIGTGLNTRFERTDNGQVRWFDLDLPDTIELRQRFFTRTDRQTMIAGSVLETDWFDTVNAGPGPHLFVAEGVFAYFTETQVHGVITNLAERFPGSLIAFDTYGAKIIGNMQRKALKAVNARMQWACDDPRRLADWGLHLVDSHTWASPLPEAAKTWPLHYRCGIPLLAKMIRDQRTYRLNLFRLADTERRL</sequence>
<dbReference type="EMBL" id="MVHV01000004">
    <property type="protein sequence ID" value="ORA84490.1"/>
    <property type="molecule type" value="Genomic_DNA"/>
</dbReference>
<dbReference type="Gene3D" id="3.40.50.150">
    <property type="entry name" value="Vaccinia Virus protein VP39"/>
    <property type="match status" value="1"/>
</dbReference>
<dbReference type="Proteomes" id="UP000243140">
    <property type="component" value="Unassembled WGS sequence"/>
</dbReference>
<dbReference type="InterPro" id="IPR029063">
    <property type="entry name" value="SAM-dependent_MTases_sf"/>
</dbReference>
<evidence type="ECO:0000256" key="2">
    <source>
        <dbReference type="ARBA" id="ARBA00022679"/>
    </source>
</evidence>
<dbReference type="GO" id="GO:0008168">
    <property type="term" value="F:methyltransferase activity"/>
    <property type="evidence" value="ECO:0007669"/>
    <property type="project" value="UniProtKB-KW"/>
</dbReference>
<evidence type="ECO:0000256" key="1">
    <source>
        <dbReference type="ARBA" id="ARBA00022603"/>
    </source>
</evidence>